<gene>
    <name evidence="3" type="ORF">A3196_18210</name>
</gene>
<dbReference type="STRING" id="1818881.A3196_18210"/>
<keyword evidence="4" id="KW-1185">Reference proteome</keyword>
<organism evidence="3 4">
    <name type="scientific">Candidatus Thiodiazotropha endoloripes</name>
    <dbReference type="NCBI Taxonomy" id="1818881"/>
    <lineage>
        <taxon>Bacteria</taxon>
        <taxon>Pseudomonadati</taxon>
        <taxon>Pseudomonadota</taxon>
        <taxon>Gammaproteobacteria</taxon>
        <taxon>Chromatiales</taxon>
        <taxon>Sedimenticolaceae</taxon>
        <taxon>Candidatus Thiodiazotropha</taxon>
    </lineage>
</organism>
<accession>A0A1E2UJG1</accession>
<reference evidence="3 4" key="1">
    <citation type="submission" date="2016-03" db="EMBL/GenBank/DDBJ databases">
        <title>Chemosynthetic sulphur-oxidizing symbionts of marine invertebrate animals are capable of nitrogen fixation.</title>
        <authorList>
            <person name="Petersen J.M."/>
            <person name="Kemper A."/>
            <person name="Gruber-Vodicka H."/>
            <person name="Cardini U."/>
            <person name="Geest Mvander."/>
            <person name="Kleiner M."/>
            <person name="Bulgheresi S."/>
            <person name="Fussmann M."/>
            <person name="Herbold C."/>
            <person name="Seah B.K.B."/>
            <person name="Antony C.Paul."/>
            <person name="Liu D."/>
            <person name="Belitz A."/>
            <person name="Weber M."/>
        </authorList>
    </citation>
    <scope>NUCLEOTIDE SEQUENCE [LARGE SCALE GENOMIC DNA]</scope>
    <source>
        <strain evidence="3">G_D</strain>
    </source>
</reference>
<dbReference type="AlphaFoldDB" id="A0A1E2UJG1"/>
<dbReference type="Pfam" id="PF01522">
    <property type="entry name" value="Polysacc_deac_1"/>
    <property type="match status" value="2"/>
</dbReference>
<protein>
    <recommendedName>
        <fullName evidence="2">NodB homology domain-containing protein</fullName>
    </recommendedName>
</protein>
<keyword evidence="1" id="KW-0732">Signal</keyword>
<dbReference type="PANTHER" id="PTHR34216:SF7">
    <property type="entry name" value="POLY-BETA-1,6-N-ACETYL-D-GLUCOSAMINE N-DEACETYLASE"/>
    <property type="match status" value="1"/>
</dbReference>
<dbReference type="RefSeq" id="WP_069006227.1">
    <property type="nucleotide sequence ID" value="NZ_LVJX01000012.1"/>
</dbReference>
<dbReference type="Gene3D" id="3.20.20.370">
    <property type="entry name" value="Glycoside hydrolase/deacetylase"/>
    <property type="match status" value="1"/>
</dbReference>
<dbReference type="SUPFAM" id="SSF88713">
    <property type="entry name" value="Glycoside hydrolase/deacetylase"/>
    <property type="match status" value="1"/>
</dbReference>
<dbReference type="EMBL" id="LVJZ01000004">
    <property type="protein sequence ID" value="ODB94462.1"/>
    <property type="molecule type" value="Genomic_DNA"/>
</dbReference>
<name>A0A1E2UJG1_9GAMM</name>
<evidence type="ECO:0000259" key="2">
    <source>
        <dbReference type="PROSITE" id="PS51677"/>
    </source>
</evidence>
<evidence type="ECO:0000313" key="3">
    <source>
        <dbReference type="EMBL" id="ODB94462.1"/>
    </source>
</evidence>
<sequence length="336" mass="38117">MRLIKNAIKTFIAYALHYSGLLSLIKNNRLRDRVCVLAYHRILPDAQAAKTNSADAIITESALFRKHLRWLKDEFHIIDMEELQAILLDNQPMAGNSLLVTFDDGWRDNFEHARSALTAEGVPATIFLPYNYIGSGEVFWQEEMLARLTQLNESEAEADQSLLMELAAIEAGAGKELLRRAVTQLKTKPYAEIYQTLERLRAHQPQSAIDMKLDAYMDWQQVNQLGKERISFGSHALSHRILTQIELDEARHEIVESRSLIKEKTGKKIDTIAYPNGNCNPAIEKIVDESGFRLGFTISRGYVAKDSNPMALPRFNIHTNNSSSKPLFLCTVLNIF</sequence>
<comment type="caution">
    <text evidence="3">The sequence shown here is derived from an EMBL/GenBank/DDBJ whole genome shotgun (WGS) entry which is preliminary data.</text>
</comment>
<dbReference type="InterPro" id="IPR011330">
    <property type="entry name" value="Glyco_hydro/deAcase_b/a-brl"/>
</dbReference>
<dbReference type="Proteomes" id="UP000094849">
    <property type="component" value="Unassembled WGS sequence"/>
</dbReference>
<proteinExistence type="predicted"/>
<dbReference type="CDD" id="cd10918">
    <property type="entry name" value="CE4_NodB_like_5s_6s"/>
    <property type="match status" value="1"/>
</dbReference>
<dbReference type="InterPro" id="IPR002509">
    <property type="entry name" value="NODB_dom"/>
</dbReference>
<dbReference type="PANTHER" id="PTHR34216">
    <property type="match status" value="1"/>
</dbReference>
<evidence type="ECO:0000256" key="1">
    <source>
        <dbReference type="ARBA" id="ARBA00022729"/>
    </source>
</evidence>
<dbReference type="GO" id="GO:0016810">
    <property type="term" value="F:hydrolase activity, acting on carbon-nitrogen (but not peptide) bonds"/>
    <property type="evidence" value="ECO:0007669"/>
    <property type="project" value="InterPro"/>
</dbReference>
<dbReference type="GO" id="GO:0005975">
    <property type="term" value="P:carbohydrate metabolic process"/>
    <property type="evidence" value="ECO:0007669"/>
    <property type="project" value="InterPro"/>
</dbReference>
<dbReference type="PROSITE" id="PS51677">
    <property type="entry name" value="NODB"/>
    <property type="match status" value="1"/>
</dbReference>
<feature type="domain" description="NodB homology" evidence="2">
    <location>
        <begin position="96"/>
        <end position="336"/>
    </location>
</feature>
<dbReference type="InterPro" id="IPR051398">
    <property type="entry name" value="Polysacch_Deacetylase"/>
</dbReference>
<evidence type="ECO:0000313" key="4">
    <source>
        <dbReference type="Proteomes" id="UP000094849"/>
    </source>
</evidence>